<organism evidence="1 2">
    <name type="scientific">Cerrena zonata</name>
    <dbReference type="NCBI Taxonomy" id="2478898"/>
    <lineage>
        <taxon>Eukaryota</taxon>
        <taxon>Fungi</taxon>
        <taxon>Dikarya</taxon>
        <taxon>Basidiomycota</taxon>
        <taxon>Agaricomycotina</taxon>
        <taxon>Agaricomycetes</taxon>
        <taxon>Polyporales</taxon>
        <taxon>Cerrenaceae</taxon>
        <taxon>Cerrena</taxon>
    </lineage>
</organism>
<dbReference type="EMBL" id="JASBNA010000040">
    <property type="protein sequence ID" value="KAK7681616.1"/>
    <property type="molecule type" value="Genomic_DNA"/>
</dbReference>
<keyword evidence="2" id="KW-1185">Reference proteome</keyword>
<evidence type="ECO:0000313" key="2">
    <source>
        <dbReference type="Proteomes" id="UP001385951"/>
    </source>
</evidence>
<dbReference type="PANTHER" id="PTHR33099:SF7">
    <property type="entry name" value="MYND-TYPE DOMAIN-CONTAINING PROTEIN"/>
    <property type="match status" value="1"/>
</dbReference>
<proteinExistence type="predicted"/>
<sequence>MSGSNTLPINPIKSEQANFNHIKDILTSGKPYCSGTLTVKKDQLILFYGKDDNIGGRIDFSNTSPEQLGRLAEACKPMNFDVNQESVLKSKELDALQFCPLLDVDSLARLLHQELLPDIKHDTSIYLVKHKLDVYEPGSSIKPDVDTPRDANMFASLVIVFPTTHEGGTFVLREADTEWTVDSAHDISLNPDSCIAFIAFRSDIEHKVLPVTSGYRVTMTYNLYYNKPSPTLTYIPSNVDARYPRLKVAFEEMLGQPDFLPNGGYLGFGLQAQYGINEETDLKDVLKNLKGSDALLMTVCQDIPVNVSLRMLYKEDGGVGHTILTHEVYDPQGAFFDSEDDALNEIASYSEGALRATDSVSPVKTDQGHTADIVIKCIIQDGNGYVFRRILMYGHKPGIVDYIGHACLIVAIGPYGDRTDTEKIDSFKEFNEEDYRAGRPE</sequence>
<reference evidence="1 2" key="1">
    <citation type="submission" date="2022-09" db="EMBL/GenBank/DDBJ databases">
        <authorList>
            <person name="Palmer J.M."/>
        </authorList>
    </citation>
    <scope>NUCLEOTIDE SEQUENCE [LARGE SCALE GENOMIC DNA]</scope>
    <source>
        <strain evidence="1 2">DSM 7382</strain>
    </source>
</reference>
<dbReference type="Proteomes" id="UP001385951">
    <property type="component" value="Unassembled WGS sequence"/>
</dbReference>
<dbReference type="AlphaFoldDB" id="A0AAW0FW86"/>
<gene>
    <name evidence="1" type="ORF">QCA50_015349</name>
</gene>
<protein>
    <recommendedName>
        <fullName evidence="3">Fe2OG dioxygenase domain-containing protein</fullName>
    </recommendedName>
</protein>
<dbReference type="PANTHER" id="PTHR33099">
    <property type="entry name" value="FE2OG DIOXYGENASE DOMAIN-CONTAINING PROTEIN"/>
    <property type="match status" value="1"/>
</dbReference>
<accession>A0AAW0FW86</accession>
<dbReference type="Gene3D" id="2.60.120.620">
    <property type="entry name" value="q2cbj1_9rhob like domain"/>
    <property type="match status" value="1"/>
</dbReference>
<evidence type="ECO:0000313" key="1">
    <source>
        <dbReference type="EMBL" id="KAK7681616.1"/>
    </source>
</evidence>
<evidence type="ECO:0008006" key="3">
    <source>
        <dbReference type="Google" id="ProtNLM"/>
    </source>
</evidence>
<comment type="caution">
    <text evidence="1">The sequence shown here is derived from an EMBL/GenBank/DDBJ whole genome shotgun (WGS) entry which is preliminary data.</text>
</comment>
<name>A0AAW0FW86_9APHY</name>